<comment type="caution">
    <text evidence="1">The sequence shown here is derived from an EMBL/GenBank/DDBJ whole genome shotgun (WGS) entry which is preliminary data.</text>
</comment>
<organism evidence="1 2">
    <name type="scientific">Vallitalea maricola</name>
    <dbReference type="NCBI Taxonomy" id="3074433"/>
    <lineage>
        <taxon>Bacteria</taxon>
        <taxon>Bacillati</taxon>
        <taxon>Bacillota</taxon>
        <taxon>Clostridia</taxon>
        <taxon>Lachnospirales</taxon>
        <taxon>Vallitaleaceae</taxon>
        <taxon>Vallitalea</taxon>
    </lineage>
</organism>
<evidence type="ECO:0000313" key="1">
    <source>
        <dbReference type="EMBL" id="GMQ61484.1"/>
    </source>
</evidence>
<reference evidence="1" key="1">
    <citation type="submission" date="2023-09" db="EMBL/GenBank/DDBJ databases">
        <title>Vallitalea sediminicola and Vallitalea maricola sp. nov., anaerobic bacteria isolated from marine sediment.</title>
        <authorList>
            <person name="Hirano S."/>
            <person name="Maeda A."/>
            <person name="Terahara T."/>
            <person name="Mori K."/>
            <person name="Hamada M."/>
            <person name="Matsumoto R."/>
            <person name="Kobayashi T."/>
        </authorList>
    </citation>
    <scope>NUCLEOTIDE SEQUENCE</scope>
    <source>
        <strain evidence="1">AN17-2</strain>
    </source>
</reference>
<protein>
    <submittedName>
        <fullName evidence="1">Uncharacterized protein</fullName>
    </submittedName>
</protein>
<accession>A0ACB5UG06</accession>
<dbReference type="EMBL" id="BTPU01000009">
    <property type="protein sequence ID" value="GMQ61484.1"/>
    <property type="molecule type" value="Genomic_DNA"/>
</dbReference>
<proteinExistence type="predicted"/>
<sequence>MKKIILMAVAATLVLTLAACSNGANNSSKPNPQPESSQGEQEQTAKIQTYIGEVKDKVGNDITLSVGNLILENENGDGQGMMIDENGNQVPIEGGIGDNAGGQTIMIPAPDDGGADGNSTDGSEIEKLPIEFTGEVRDFTIPAGAKVINAMGKETTLDSIKKGSLVQLIINETSGVVESVMVW</sequence>
<dbReference type="Proteomes" id="UP001374599">
    <property type="component" value="Unassembled WGS sequence"/>
</dbReference>
<keyword evidence="2" id="KW-1185">Reference proteome</keyword>
<name>A0ACB5UG06_9FIRM</name>
<gene>
    <name evidence="1" type="ORF">AN2V17_07130</name>
</gene>
<evidence type="ECO:0000313" key="2">
    <source>
        <dbReference type="Proteomes" id="UP001374599"/>
    </source>
</evidence>